<keyword evidence="2" id="KW-1185">Reference proteome</keyword>
<evidence type="ECO:0000313" key="1">
    <source>
        <dbReference type="EMBL" id="VCU40226.1"/>
    </source>
</evidence>
<sequence length="29" mass="3406">LDHSVNMKGNMTLEDDWFMTGIMKFMALE</sequence>
<gene>
    <name evidence="1" type="ORF">BGT96224V316_LOCUS1467</name>
</gene>
<reference evidence="1 2" key="1">
    <citation type="submission" date="2018-08" db="EMBL/GenBank/DDBJ databases">
        <authorList>
            <person name="Muller C M."/>
        </authorList>
    </citation>
    <scope>NUCLEOTIDE SEQUENCE [LARGE SCALE GENOMIC DNA]</scope>
</reference>
<feature type="non-terminal residue" evidence="1">
    <location>
        <position position="1"/>
    </location>
</feature>
<dbReference type="EMBL" id="LR026985">
    <property type="protein sequence ID" value="VCU40226.1"/>
    <property type="molecule type" value="Genomic_DNA"/>
</dbReference>
<dbReference type="AlphaFoldDB" id="A0A9X9L9F2"/>
<dbReference type="Proteomes" id="UP000324639">
    <property type="component" value="Chromosome Bgt_-02"/>
</dbReference>
<protein>
    <submittedName>
        <fullName evidence="1">Bgt-50387</fullName>
    </submittedName>
</protein>
<name>A0A9X9L9F2_BLUGR</name>
<proteinExistence type="predicted"/>
<accession>A0A9X9L9F2</accession>
<organism evidence="1 2">
    <name type="scientific">Blumeria graminis f. sp. tritici</name>
    <dbReference type="NCBI Taxonomy" id="62690"/>
    <lineage>
        <taxon>Eukaryota</taxon>
        <taxon>Fungi</taxon>
        <taxon>Dikarya</taxon>
        <taxon>Ascomycota</taxon>
        <taxon>Pezizomycotina</taxon>
        <taxon>Leotiomycetes</taxon>
        <taxon>Erysiphales</taxon>
        <taxon>Erysiphaceae</taxon>
        <taxon>Blumeria</taxon>
    </lineage>
</organism>
<evidence type="ECO:0000313" key="2">
    <source>
        <dbReference type="Proteomes" id="UP000324639"/>
    </source>
</evidence>